<reference evidence="1" key="1">
    <citation type="submission" date="2022-05" db="EMBL/GenBank/DDBJ databases">
        <title>Sphingomonas sp. strain RP10 Genome sequencing and assembly.</title>
        <authorList>
            <person name="Kim I."/>
        </authorList>
    </citation>
    <scope>NUCLEOTIDE SEQUENCE</scope>
    <source>
        <strain evidence="1">RP10</strain>
    </source>
</reference>
<accession>A0A9X2HSA9</accession>
<evidence type="ECO:0000313" key="1">
    <source>
        <dbReference type="EMBL" id="MCP3736283.1"/>
    </source>
</evidence>
<sequence length="120" mass="12651">MLKTRLSLLLLIGALIGLFGQGMAYASGPAYTPKVAASHAMPSGMDCTDMASAQKRSPERPCKGLTLACIAQMGCVVPMTFDTERPIVERARVAQLAATWPPAPMLAGREVAPEPEPPTV</sequence>
<gene>
    <name evidence="1" type="ORF">M9979_15550</name>
</gene>
<organism evidence="1 2">
    <name type="scientific">Sphingomonas liriopis</name>
    <dbReference type="NCBI Taxonomy" id="2949094"/>
    <lineage>
        <taxon>Bacteria</taxon>
        <taxon>Pseudomonadati</taxon>
        <taxon>Pseudomonadota</taxon>
        <taxon>Alphaproteobacteria</taxon>
        <taxon>Sphingomonadales</taxon>
        <taxon>Sphingomonadaceae</taxon>
        <taxon>Sphingomonas</taxon>
    </lineage>
</organism>
<comment type="caution">
    <text evidence="1">The sequence shown here is derived from an EMBL/GenBank/DDBJ whole genome shotgun (WGS) entry which is preliminary data.</text>
</comment>
<name>A0A9X2HSA9_9SPHN</name>
<evidence type="ECO:0000313" key="2">
    <source>
        <dbReference type="Proteomes" id="UP001139486"/>
    </source>
</evidence>
<dbReference type="Proteomes" id="UP001139486">
    <property type="component" value="Unassembled WGS sequence"/>
</dbReference>
<dbReference type="RefSeq" id="WP_254290273.1">
    <property type="nucleotide sequence ID" value="NZ_JAMLDY010000023.1"/>
</dbReference>
<proteinExistence type="predicted"/>
<keyword evidence="2" id="KW-1185">Reference proteome</keyword>
<dbReference type="EMBL" id="JAMLDY010000023">
    <property type="protein sequence ID" value="MCP3736283.1"/>
    <property type="molecule type" value="Genomic_DNA"/>
</dbReference>
<protein>
    <submittedName>
        <fullName evidence="1">Uncharacterized protein</fullName>
    </submittedName>
</protein>
<dbReference type="AlphaFoldDB" id="A0A9X2HSA9"/>